<dbReference type="Proteomes" id="UP000423396">
    <property type="component" value="Chromosome"/>
</dbReference>
<evidence type="ECO:0000313" key="2">
    <source>
        <dbReference type="Proteomes" id="UP000423396"/>
    </source>
</evidence>
<evidence type="ECO:0000313" key="1">
    <source>
        <dbReference type="EMBL" id="QGR20174.1"/>
    </source>
</evidence>
<gene>
    <name evidence="1" type="ORF">D1868_09370</name>
</gene>
<reference evidence="1 2" key="1">
    <citation type="submission" date="2019-10" db="EMBL/GenBank/DDBJ databases">
        <title>Genome Sequences from Six Type Strain Members of the Archaeal Family Sulfolobaceae: Acidianus ambivalens, Acidianus infernus, Metallosphaera prunae, Stygiolobus azoricus, Sulfolobus metallicus, and Sulfurisphaera ohwakuensis.</title>
        <authorList>
            <person name="Counts J.A."/>
            <person name="Kelly R.M."/>
        </authorList>
    </citation>
    <scope>NUCLEOTIDE SEQUENCE [LARGE SCALE GENOMIC DNA]</scope>
    <source>
        <strain evidence="1 2">FC6</strain>
    </source>
</reference>
<name>A0A650CQQ2_9CREN</name>
<keyword evidence="2" id="KW-1185">Reference proteome</keyword>
<dbReference type="EMBL" id="CP045483">
    <property type="protein sequence ID" value="QGR20174.1"/>
    <property type="molecule type" value="Genomic_DNA"/>
</dbReference>
<dbReference type="OrthoDB" id="42938at2157"/>
<protein>
    <submittedName>
        <fullName evidence="1">Uncharacterized protein</fullName>
    </submittedName>
</protein>
<accession>A0A650CQQ2</accession>
<sequence>MIIFYAIGERDRAKELVKIITKTRWKTVSKHAIKIASSSIGASIVLFKPTKAGLAVALWLKKKAEELGMMAMVGWFTQIENIPPEVEEAIKTDLNKLLMKELDVPWSPEINVKNP</sequence>
<dbReference type="AlphaFoldDB" id="A0A650CQQ2"/>
<dbReference type="RefSeq" id="WP_156007623.1">
    <property type="nucleotide sequence ID" value="NZ_CP045483.1"/>
</dbReference>
<proteinExistence type="predicted"/>
<dbReference type="KEGG" id="sazo:D1868_09370"/>
<dbReference type="GeneID" id="42799278"/>
<organism evidence="1 2">
    <name type="scientific">Stygiolobus azoricus</name>
    <dbReference type="NCBI Taxonomy" id="41675"/>
    <lineage>
        <taxon>Archaea</taxon>
        <taxon>Thermoproteota</taxon>
        <taxon>Thermoprotei</taxon>
        <taxon>Sulfolobales</taxon>
        <taxon>Sulfolobaceae</taxon>
        <taxon>Stygiolobus</taxon>
    </lineage>
</organism>